<feature type="compositionally biased region" description="Basic and acidic residues" evidence="1">
    <location>
        <begin position="197"/>
        <end position="209"/>
    </location>
</feature>
<name>A0A067SUN4_GALM3</name>
<dbReference type="HOGENOM" id="CLU_794638_0_0_1"/>
<sequence length="349" mass="37904">MSCQSPSTGERSGQIQFKTIFYKDGEIAFRIQGPIVSVPPGPGQCYTCSLDYFNYCIKYSQQLNLYGFNPEEWPLPVGYEILAKIFNLEPHFHGKLALPPTSGKAGDAPRETGKFFSFEEVFPKEMLAKIGTEGPPQPARLENQVRRDFPESKNSADSELNCKTFKGKADMPLPGSEQKRMEPGEWKKARKEHFKAKKSDEKFARKMGETPRQQTGKSKGAENMGKQGRKTVSSSSSRLNTPRFDTPPNTLSKTNSGAGLPTALIPPIASMAPSTTTASTVPTFASSSFGQVRVPRASTPPSENVVDVEGKIVSGPDAAGDIEMGDASEKPTETPGEPSAKADEKAAEE</sequence>
<keyword evidence="3" id="KW-1185">Reference proteome</keyword>
<feature type="compositionally biased region" description="Polar residues" evidence="1">
    <location>
        <begin position="230"/>
        <end position="240"/>
    </location>
</feature>
<dbReference type="AlphaFoldDB" id="A0A067SUN4"/>
<evidence type="ECO:0000313" key="3">
    <source>
        <dbReference type="Proteomes" id="UP000027222"/>
    </source>
</evidence>
<accession>A0A067SUN4</accession>
<evidence type="ECO:0000313" key="2">
    <source>
        <dbReference type="EMBL" id="KDR73782.1"/>
    </source>
</evidence>
<proteinExistence type="predicted"/>
<evidence type="ECO:0000256" key="1">
    <source>
        <dbReference type="SAM" id="MobiDB-lite"/>
    </source>
</evidence>
<organism evidence="2 3">
    <name type="scientific">Galerina marginata (strain CBS 339.88)</name>
    <dbReference type="NCBI Taxonomy" id="685588"/>
    <lineage>
        <taxon>Eukaryota</taxon>
        <taxon>Fungi</taxon>
        <taxon>Dikarya</taxon>
        <taxon>Basidiomycota</taxon>
        <taxon>Agaricomycotina</taxon>
        <taxon>Agaricomycetes</taxon>
        <taxon>Agaricomycetidae</taxon>
        <taxon>Agaricales</taxon>
        <taxon>Agaricineae</taxon>
        <taxon>Strophariaceae</taxon>
        <taxon>Galerina</taxon>
    </lineage>
</organism>
<protein>
    <submittedName>
        <fullName evidence="2">Uncharacterized protein</fullName>
    </submittedName>
</protein>
<feature type="region of interest" description="Disordered" evidence="1">
    <location>
        <begin position="291"/>
        <end position="349"/>
    </location>
</feature>
<feature type="region of interest" description="Disordered" evidence="1">
    <location>
        <begin position="148"/>
        <end position="264"/>
    </location>
</feature>
<reference evidence="3" key="1">
    <citation type="journal article" date="2014" name="Proc. Natl. Acad. Sci. U.S.A.">
        <title>Extensive sampling of basidiomycete genomes demonstrates inadequacy of the white-rot/brown-rot paradigm for wood decay fungi.</title>
        <authorList>
            <person name="Riley R."/>
            <person name="Salamov A.A."/>
            <person name="Brown D.W."/>
            <person name="Nagy L.G."/>
            <person name="Floudas D."/>
            <person name="Held B.W."/>
            <person name="Levasseur A."/>
            <person name="Lombard V."/>
            <person name="Morin E."/>
            <person name="Otillar R."/>
            <person name="Lindquist E.A."/>
            <person name="Sun H."/>
            <person name="LaButti K.M."/>
            <person name="Schmutz J."/>
            <person name="Jabbour D."/>
            <person name="Luo H."/>
            <person name="Baker S.E."/>
            <person name="Pisabarro A.G."/>
            <person name="Walton J.D."/>
            <person name="Blanchette R.A."/>
            <person name="Henrissat B."/>
            <person name="Martin F."/>
            <person name="Cullen D."/>
            <person name="Hibbett D.S."/>
            <person name="Grigoriev I.V."/>
        </authorList>
    </citation>
    <scope>NUCLEOTIDE SEQUENCE [LARGE SCALE GENOMIC DNA]</scope>
    <source>
        <strain evidence="3">CBS 339.88</strain>
    </source>
</reference>
<feature type="compositionally biased region" description="Polar residues" evidence="1">
    <location>
        <begin position="247"/>
        <end position="257"/>
    </location>
</feature>
<feature type="compositionally biased region" description="Basic and acidic residues" evidence="1">
    <location>
        <begin position="177"/>
        <end position="187"/>
    </location>
</feature>
<dbReference type="EMBL" id="KL142385">
    <property type="protein sequence ID" value="KDR73782.1"/>
    <property type="molecule type" value="Genomic_DNA"/>
</dbReference>
<feature type="compositionally biased region" description="Basic and acidic residues" evidence="1">
    <location>
        <begin position="340"/>
        <end position="349"/>
    </location>
</feature>
<gene>
    <name evidence="2" type="ORF">GALMADRAFT_251585</name>
</gene>
<dbReference type="Proteomes" id="UP000027222">
    <property type="component" value="Unassembled WGS sequence"/>
</dbReference>